<keyword evidence="2" id="KW-0547">Nucleotide-binding</keyword>
<sequence>MNTMPPGNDPHLLASAPVVVGVDGSEGGELAIRWAAQVAARRGRTLHLAHGLDIAALRSMPGGRLAMTPSIVEAVREQAAQIISDAHRVAREMTPDLEITTEISEASPSELLIHLSGSAGLLALGATGTAGAFAHLGSTLLAVTEHGHGSIVVVRDAGTESGLRNDGPVVVGIDGSPVSEAAIAAAFAEASDRGAELVATHSWSDWHFGEFAGEKLGADMVGPALETAEDAILAERLAGWQEKYPDVRVTRKVYLSGAVDRLQYWSNSAQLIVVGNRGRGGFTGLLLGSTSNFLVQHAYCPVLVAHPG</sequence>
<reference evidence="5 6" key="1">
    <citation type="submission" date="2023-12" db="EMBL/GenBank/DDBJ databases">
        <title>novel species in genus Nocarida.</title>
        <authorList>
            <person name="Li Z."/>
        </authorList>
    </citation>
    <scope>NUCLEOTIDE SEQUENCE [LARGE SCALE GENOMIC DNA]</scope>
    <source>
        <strain evidence="5 6">CDC186</strain>
    </source>
</reference>
<comment type="similarity">
    <text evidence="1">Belongs to the universal stress protein A family.</text>
</comment>
<dbReference type="RefSeq" id="WP_195081356.1">
    <property type="nucleotide sequence ID" value="NZ_JAYESH010000006.1"/>
</dbReference>
<organism evidence="5 6">
    <name type="scientific">Nocardia implantans</name>
    <dbReference type="NCBI Taxonomy" id="3108168"/>
    <lineage>
        <taxon>Bacteria</taxon>
        <taxon>Bacillati</taxon>
        <taxon>Actinomycetota</taxon>
        <taxon>Actinomycetes</taxon>
        <taxon>Mycobacteriales</taxon>
        <taxon>Nocardiaceae</taxon>
        <taxon>Nocardia</taxon>
    </lineage>
</organism>
<evidence type="ECO:0000313" key="6">
    <source>
        <dbReference type="Proteomes" id="UP001348098"/>
    </source>
</evidence>
<evidence type="ECO:0000313" key="5">
    <source>
        <dbReference type="EMBL" id="MEB3511876.1"/>
    </source>
</evidence>
<dbReference type="Gene3D" id="3.40.50.620">
    <property type="entry name" value="HUPs"/>
    <property type="match status" value="2"/>
</dbReference>
<dbReference type="Pfam" id="PF00582">
    <property type="entry name" value="Usp"/>
    <property type="match status" value="2"/>
</dbReference>
<proteinExistence type="inferred from homology"/>
<dbReference type="InterPro" id="IPR006016">
    <property type="entry name" value="UspA"/>
</dbReference>
<comment type="caution">
    <text evidence="5">The sequence shown here is derived from an EMBL/GenBank/DDBJ whole genome shotgun (WGS) entry which is preliminary data.</text>
</comment>
<dbReference type="InterPro" id="IPR006015">
    <property type="entry name" value="Universal_stress_UspA"/>
</dbReference>
<evidence type="ECO:0000259" key="4">
    <source>
        <dbReference type="Pfam" id="PF00582"/>
    </source>
</evidence>
<dbReference type="PANTHER" id="PTHR46268">
    <property type="entry name" value="STRESS RESPONSE PROTEIN NHAX"/>
    <property type="match status" value="1"/>
</dbReference>
<evidence type="ECO:0000256" key="1">
    <source>
        <dbReference type="ARBA" id="ARBA00008791"/>
    </source>
</evidence>
<feature type="domain" description="UspA" evidence="4">
    <location>
        <begin position="168"/>
        <end position="305"/>
    </location>
</feature>
<feature type="domain" description="UspA" evidence="4">
    <location>
        <begin position="18"/>
        <end position="155"/>
    </location>
</feature>
<gene>
    <name evidence="5" type="ORF">U3653_17745</name>
</gene>
<dbReference type="Proteomes" id="UP001348098">
    <property type="component" value="Unassembled WGS sequence"/>
</dbReference>
<dbReference type="PRINTS" id="PR01438">
    <property type="entry name" value="UNVRSLSTRESS"/>
</dbReference>
<dbReference type="InterPro" id="IPR014729">
    <property type="entry name" value="Rossmann-like_a/b/a_fold"/>
</dbReference>
<keyword evidence="3" id="KW-0067">ATP-binding</keyword>
<protein>
    <submittedName>
        <fullName evidence="5">Universal stress protein</fullName>
    </submittedName>
</protein>
<dbReference type="EMBL" id="JAYKYQ010000007">
    <property type="protein sequence ID" value="MEB3511876.1"/>
    <property type="molecule type" value="Genomic_DNA"/>
</dbReference>
<dbReference type="SUPFAM" id="SSF52402">
    <property type="entry name" value="Adenine nucleotide alpha hydrolases-like"/>
    <property type="match status" value="2"/>
</dbReference>
<evidence type="ECO:0000256" key="2">
    <source>
        <dbReference type="ARBA" id="ARBA00022741"/>
    </source>
</evidence>
<keyword evidence="6" id="KW-1185">Reference proteome</keyword>
<dbReference type="PANTHER" id="PTHR46268:SF27">
    <property type="entry name" value="UNIVERSAL STRESS PROTEIN RV2623"/>
    <property type="match status" value="1"/>
</dbReference>
<name>A0ABU6AWK4_9NOCA</name>
<accession>A0ABU6AWK4</accession>
<evidence type="ECO:0000256" key="3">
    <source>
        <dbReference type="ARBA" id="ARBA00022840"/>
    </source>
</evidence>